<reference evidence="1" key="1">
    <citation type="submission" date="2022-12" db="EMBL/GenBank/DDBJ databases">
        <title>Paraconexibacter alkalitolerans sp. nov. and Baekduia alba sp. nov., isolated from soil and emended description of the genera Paraconexibacter (Chun et al., 2020) and Baekduia (An et al., 2020).</title>
        <authorList>
            <person name="Vieira S."/>
            <person name="Huber K.J."/>
            <person name="Geppert A."/>
            <person name="Wolf J."/>
            <person name="Neumann-Schaal M."/>
            <person name="Muesken M."/>
            <person name="Overmann J."/>
        </authorList>
    </citation>
    <scope>NUCLEOTIDE SEQUENCE</scope>
    <source>
        <strain evidence="1">AEG42_29</strain>
    </source>
</reference>
<proteinExistence type="predicted"/>
<sequence>MGTAAPLAAIDSWLLEDGRVRGLERHRARFAAAVAGASPDARHVPGAADVERFLKAAFALLPTEGRSFPRIELTADGDLRLWLRPAPAVEDEVVVYATPFPDRRRRPQRKGPDLARQHQWRSAVEAFDAGEGLLAAPAGTITEGIWSTPLWWDGDVLCALPRRAPVLDSVTRSLVLDVARELDVEVGRAEPSVGRLRDSETWMLSALHGIRLVTGWLLVPGSAPEPALRVPGRAAEWQARLQALAAPVVDDGGGGAQR</sequence>
<dbReference type="SUPFAM" id="SSF56752">
    <property type="entry name" value="D-aminoacid aminotransferase-like PLP-dependent enzymes"/>
    <property type="match status" value="1"/>
</dbReference>
<dbReference type="AlphaFoldDB" id="A0AAU7AR60"/>
<dbReference type="InterPro" id="IPR001544">
    <property type="entry name" value="Aminotrans_IV"/>
</dbReference>
<dbReference type="KEGG" id="parq:DSM112329_00976"/>
<dbReference type="InterPro" id="IPR036038">
    <property type="entry name" value="Aminotransferase-like"/>
</dbReference>
<dbReference type="GO" id="GO:0003824">
    <property type="term" value="F:catalytic activity"/>
    <property type="evidence" value="ECO:0007669"/>
    <property type="project" value="InterPro"/>
</dbReference>
<dbReference type="Gene3D" id="3.20.10.10">
    <property type="entry name" value="D-amino Acid Aminotransferase, subunit A, domain 2"/>
    <property type="match status" value="1"/>
</dbReference>
<dbReference type="InterPro" id="IPR043132">
    <property type="entry name" value="BCAT-like_C"/>
</dbReference>
<accession>A0AAU7AR60</accession>
<name>A0AAU7AR60_9ACTN</name>
<dbReference type="Pfam" id="PF01063">
    <property type="entry name" value="Aminotran_4"/>
    <property type="match status" value="1"/>
</dbReference>
<organism evidence="1">
    <name type="scientific">Paraconexibacter sp. AEG42_29</name>
    <dbReference type="NCBI Taxonomy" id="2997339"/>
    <lineage>
        <taxon>Bacteria</taxon>
        <taxon>Bacillati</taxon>
        <taxon>Actinomycetota</taxon>
        <taxon>Thermoleophilia</taxon>
        <taxon>Solirubrobacterales</taxon>
        <taxon>Paraconexibacteraceae</taxon>
        <taxon>Paraconexibacter</taxon>
    </lineage>
</organism>
<gene>
    <name evidence="1" type="ORF">DSM112329_00976</name>
</gene>
<evidence type="ECO:0000313" key="1">
    <source>
        <dbReference type="EMBL" id="XAY04147.1"/>
    </source>
</evidence>
<evidence type="ECO:0008006" key="2">
    <source>
        <dbReference type="Google" id="ProtNLM"/>
    </source>
</evidence>
<dbReference type="EMBL" id="CP114014">
    <property type="protein sequence ID" value="XAY04147.1"/>
    <property type="molecule type" value="Genomic_DNA"/>
</dbReference>
<protein>
    <recommendedName>
        <fullName evidence="2">Aminotransferase class IV</fullName>
    </recommendedName>
</protein>